<dbReference type="GO" id="GO:0003723">
    <property type="term" value="F:RNA binding"/>
    <property type="evidence" value="ECO:0007669"/>
    <property type="project" value="TreeGrafter"/>
</dbReference>
<proteinExistence type="predicted"/>
<dbReference type="PANTHER" id="PTHR11524:SF16">
    <property type="entry name" value="LARGE RIBOSOMAL SUBUNIT PROTEIN UL30"/>
    <property type="match status" value="1"/>
</dbReference>
<dbReference type="GO" id="GO:0003735">
    <property type="term" value="F:structural constituent of ribosome"/>
    <property type="evidence" value="ECO:0007669"/>
    <property type="project" value="TreeGrafter"/>
</dbReference>
<dbReference type="AlphaFoldDB" id="A0A1B0EYB2"/>
<dbReference type="Proteomes" id="UP000092462">
    <property type="component" value="Unassembled WGS sequence"/>
</dbReference>
<dbReference type="GO" id="GO:0000463">
    <property type="term" value="P:maturation of LSU-rRNA from tricistronic rRNA transcript (SSU-rRNA, 5.8S rRNA, LSU-rRNA)"/>
    <property type="evidence" value="ECO:0007669"/>
    <property type="project" value="TreeGrafter"/>
</dbReference>
<dbReference type="VEuPathDB" id="VectorBase:PPAI005600"/>
<accession>A0A1B0EYB2</accession>
<evidence type="ECO:0000313" key="3">
    <source>
        <dbReference type="Proteomes" id="UP000092462"/>
    </source>
</evidence>
<dbReference type="GO" id="GO:0022625">
    <property type="term" value="C:cytosolic large ribosomal subunit"/>
    <property type="evidence" value="ECO:0007669"/>
    <property type="project" value="TreeGrafter"/>
</dbReference>
<evidence type="ECO:0000313" key="2">
    <source>
        <dbReference type="EnsemblMetazoa" id="PPAI005600-PA"/>
    </source>
</evidence>
<keyword evidence="3" id="KW-1185">Reference proteome</keyword>
<dbReference type="EnsemblMetazoa" id="PPAI005600-RA">
    <property type="protein sequence ID" value="PPAI005600-PA"/>
    <property type="gene ID" value="PPAI005600"/>
</dbReference>
<dbReference type="InterPro" id="IPR039699">
    <property type="entry name" value="Ribosomal_uL30"/>
</dbReference>
<dbReference type="VEuPathDB" id="VectorBase:PPAPM1_003355"/>
<dbReference type="InterPro" id="IPR012988">
    <property type="entry name" value="Ribosomal_uL30_N_euk"/>
</dbReference>
<evidence type="ECO:0000259" key="1">
    <source>
        <dbReference type="Pfam" id="PF08079"/>
    </source>
</evidence>
<name>A0A1B0EYB2_PHLPP</name>
<sequence length="100" mass="11719">MPAVAKKPAEGKKLPAVPESKLKVAKTLVSRKDRAVKLRLIKKSKALWRKRENFRRAEQYAREYKKKEREIIELKRQAKKEGTYYIPAEPTLAFVIRIRG</sequence>
<dbReference type="PANTHER" id="PTHR11524">
    <property type="entry name" value="60S RIBOSOMAL PROTEIN L7"/>
    <property type="match status" value="1"/>
</dbReference>
<dbReference type="EMBL" id="AJVK01031067">
    <property type="status" value="NOT_ANNOTATED_CDS"/>
    <property type="molecule type" value="Genomic_DNA"/>
</dbReference>
<organism evidence="2 3">
    <name type="scientific">Phlebotomus papatasi</name>
    <name type="common">Sandfly</name>
    <dbReference type="NCBI Taxonomy" id="29031"/>
    <lineage>
        <taxon>Eukaryota</taxon>
        <taxon>Metazoa</taxon>
        <taxon>Ecdysozoa</taxon>
        <taxon>Arthropoda</taxon>
        <taxon>Hexapoda</taxon>
        <taxon>Insecta</taxon>
        <taxon>Pterygota</taxon>
        <taxon>Neoptera</taxon>
        <taxon>Endopterygota</taxon>
        <taxon>Diptera</taxon>
        <taxon>Nematocera</taxon>
        <taxon>Psychodoidea</taxon>
        <taxon>Psychodidae</taxon>
        <taxon>Phlebotomus</taxon>
        <taxon>Phlebotomus</taxon>
    </lineage>
</organism>
<protein>
    <recommendedName>
        <fullName evidence="1">Large ribosomal subunit protein uL30 N-terminal eukaryotes domain-containing protein</fullName>
    </recommendedName>
</protein>
<dbReference type="Pfam" id="PF08079">
    <property type="entry name" value="Ribosomal_L30_N"/>
    <property type="match status" value="1"/>
</dbReference>
<feature type="domain" description="Large ribosomal subunit protein uL30 N-terminal eukaryotes" evidence="1">
    <location>
        <begin position="17"/>
        <end position="88"/>
    </location>
</feature>
<reference evidence="2" key="1">
    <citation type="submission" date="2022-08" db="UniProtKB">
        <authorList>
            <consortium name="EnsemblMetazoa"/>
        </authorList>
    </citation>
    <scope>IDENTIFICATION</scope>
    <source>
        <strain evidence="2">Israel</strain>
    </source>
</reference>